<evidence type="ECO:0000313" key="2">
    <source>
        <dbReference type="EMBL" id="KAF0298007.1"/>
    </source>
</evidence>
<reference evidence="2 3" key="1">
    <citation type="submission" date="2019-07" db="EMBL/GenBank/DDBJ databases">
        <title>Draft genome assembly of a fouling barnacle, Amphibalanus amphitrite (Darwin, 1854): The first reference genome for Thecostraca.</title>
        <authorList>
            <person name="Kim W."/>
        </authorList>
    </citation>
    <scope>NUCLEOTIDE SEQUENCE [LARGE SCALE GENOMIC DNA]</scope>
    <source>
        <strain evidence="2">SNU_AA5</strain>
        <tissue evidence="2">Soma without cirri and trophi</tissue>
    </source>
</reference>
<dbReference type="AlphaFoldDB" id="A0A6A4VPB1"/>
<name>A0A6A4VPB1_AMPAM</name>
<dbReference type="Proteomes" id="UP000440578">
    <property type="component" value="Unassembled WGS sequence"/>
</dbReference>
<sequence>MFHDRWEVYGLSRFWLSTEMGTNPAKQDISFFCNPGRSTDEIETIVLGDTSGTTVDAETGEVALVSRDGESGETMLVHAVRDLTREIRAYAESSDADPASRQPCAGGSGCSCRPASGLCVQAGGAPFVRDGLGGDHSSDPSLQIGEMMETDSGGSSDGGDFLTRHEADLSAGADVPVHWIEDWPEAAATDPYRRSVSFDADSGESC</sequence>
<proteinExistence type="predicted"/>
<evidence type="ECO:0000256" key="1">
    <source>
        <dbReference type="SAM" id="MobiDB-lite"/>
    </source>
</evidence>
<feature type="compositionally biased region" description="Low complexity" evidence="1">
    <location>
        <begin position="151"/>
        <end position="160"/>
    </location>
</feature>
<keyword evidence="3" id="KW-1185">Reference proteome</keyword>
<accession>A0A6A4VPB1</accession>
<gene>
    <name evidence="2" type="ORF">FJT64_004626</name>
</gene>
<dbReference type="EMBL" id="VIIS01001451">
    <property type="protein sequence ID" value="KAF0298007.1"/>
    <property type="molecule type" value="Genomic_DNA"/>
</dbReference>
<comment type="caution">
    <text evidence="2">The sequence shown here is derived from an EMBL/GenBank/DDBJ whole genome shotgun (WGS) entry which is preliminary data.</text>
</comment>
<evidence type="ECO:0000313" key="3">
    <source>
        <dbReference type="Proteomes" id="UP000440578"/>
    </source>
</evidence>
<feature type="region of interest" description="Disordered" evidence="1">
    <location>
        <begin position="130"/>
        <end position="163"/>
    </location>
</feature>
<protein>
    <submittedName>
        <fullName evidence="2">Uncharacterized protein</fullName>
    </submittedName>
</protein>
<dbReference type="OrthoDB" id="10432502at2759"/>
<organism evidence="2 3">
    <name type="scientific">Amphibalanus amphitrite</name>
    <name type="common">Striped barnacle</name>
    <name type="synonym">Balanus amphitrite</name>
    <dbReference type="NCBI Taxonomy" id="1232801"/>
    <lineage>
        <taxon>Eukaryota</taxon>
        <taxon>Metazoa</taxon>
        <taxon>Ecdysozoa</taxon>
        <taxon>Arthropoda</taxon>
        <taxon>Crustacea</taxon>
        <taxon>Multicrustacea</taxon>
        <taxon>Cirripedia</taxon>
        <taxon>Thoracica</taxon>
        <taxon>Thoracicalcarea</taxon>
        <taxon>Balanomorpha</taxon>
        <taxon>Balanoidea</taxon>
        <taxon>Balanidae</taxon>
        <taxon>Amphibalaninae</taxon>
        <taxon>Amphibalanus</taxon>
    </lineage>
</organism>